<evidence type="ECO:0000313" key="2">
    <source>
        <dbReference type="EMBL" id="AYV77661.1"/>
    </source>
</evidence>
<feature type="non-terminal residue" evidence="2">
    <location>
        <position position="1"/>
    </location>
</feature>
<sequence length="53" mass="6100">TTHDIINQDDRESQERKETIIHITPSKKGKSPPDSLKPIPSKDLEYTPLEMLK</sequence>
<accession>A0A3G4ZUJ0</accession>
<dbReference type="EMBL" id="MK072063">
    <property type="protein sequence ID" value="AYV77661.1"/>
    <property type="molecule type" value="Genomic_DNA"/>
</dbReference>
<feature type="compositionally biased region" description="Basic and acidic residues" evidence="1">
    <location>
        <begin position="1"/>
        <end position="20"/>
    </location>
</feature>
<feature type="region of interest" description="Disordered" evidence="1">
    <location>
        <begin position="1"/>
        <end position="53"/>
    </location>
</feature>
<name>A0A3G4ZUJ0_9VIRU</name>
<reference evidence="2" key="1">
    <citation type="submission" date="2018-10" db="EMBL/GenBank/DDBJ databases">
        <title>Hidden diversity of soil giant viruses.</title>
        <authorList>
            <person name="Schulz F."/>
            <person name="Alteio L."/>
            <person name="Goudeau D."/>
            <person name="Ryan E.M."/>
            <person name="Malmstrom R.R."/>
            <person name="Blanchard J."/>
            <person name="Woyke T."/>
        </authorList>
    </citation>
    <scope>NUCLEOTIDE SEQUENCE</scope>
    <source>
        <strain evidence="2">DSV1</strain>
    </source>
</reference>
<evidence type="ECO:0000256" key="1">
    <source>
        <dbReference type="SAM" id="MobiDB-lite"/>
    </source>
</evidence>
<protein>
    <submittedName>
        <fullName evidence="2">Uncharacterized protein</fullName>
    </submittedName>
</protein>
<organism evidence="2">
    <name type="scientific">Dasosvirus sp</name>
    <dbReference type="NCBI Taxonomy" id="2487764"/>
    <lineage>
        <taxon>Viruses</taxon>
        <taxon>Varidnaviria</taxon>
        <taxon>Bamfordvirae</taxon>
        <taxon>Nucleocytoviricota</taxon>
        <taxon>Megaviricetes</taxon>
        <taxon>Imitervirales</taxon>
        <taxon>Mimiviridae</taxon>
        <taxon>Klosneuvirinae</taxon>
    </lineage>
</organism>
<gene>
    <name evidence="2" type="ORF">Dasosvirus22_4</name>
</gene>
<proteinExistence type="predicted"/>